<keyword evidence="15" id="KW-0234">DNA repair</keyword>
<proteinExistence type="inferred from homology"/>
<keyword evidence="5" id="KW-0515">Mutator protein</keyword>
<dbReference type="SUPFAM" id="SSF56672">
    <property type="entry name" value="DNA/RNA polymerases"/>
    <property type="match status" value="1"/>
</dbReference>
<dbReference type="FunFam" id="3.40.1170.60:FF:000001">
    <property type="entry name" value="DNA polymerase IV"/>
    <property type="match status" value="1"/>
</dbReference>
<dbReference type="InterPro" id="IPR043502">
    <property type="entry name" value="DNA/RNA_pol_sf"/>
</dbReference>
<dbReference type="Gene3D" id="3.30.70.270">
    <property type="match status" value="1"/>
</dbReference>
<keyword evidence="9" id="KW-0235">DNA replication</keyword>
<dbReference type="PANTHER" id="PTHR11076">
    <property type="entry name" value="DNA REPAIR POLYMERASE UMUC / TRANSFERASE FAMILY MEMBER"/>
    <property type="match status" value="1"/>
</dbReference>
<dbReference type="GO" id="GO:0003887">
    <property type="term" value="F:DNA-directed DNA polymerase activity"/>
    <property type="evidence" value="ECO:0007669"/>
    <property type="project" value="UniProtKB-KW"/>
</dbReference>
<gene>
    <name evidence="18" type="ORF">METZ01_LOCUS295690</name>
</gene>
<dbReference type="GO" id="GO:0006260">
    <property type="term" value="P:DNA replication"/>
    <property type="evidence" value="ECO:0007669"/>
    <property type="project" value="UniProtKB-KW"/>
</dbReference>
<keyword evidence="13" id="KW-0239">DNA-directed DNA polymerase</keyword>
<keyword evidence="11" id="KW-0227">DNA damage</keyword>
<dbReference type="Pfam" id="PF00817">
    <property type="entry name" value="IMS"/>
    <property type="match status" value="1"/>
</dbReference>
<evidence type="ECO:0000256" key="14">
    <source>
        <dbReference type="ARBA" id="ARBA00023125"/>
    </source>
</evidence>
<reference evidence="18" key="1">
    <citation type="submission" date="2018-05" db="EMBL/GenBank/DDBJ databases">
        <authorList>
            <person name="Lanie J.A."/>
            <person name="Ng W.-L."/>
            <person name="Kazmierczak K.M."/>
            <person name="Andrzejewski T.M."/>
            <person name="Davidsen T.M."/>
            <person name="Wayne K.J."/>
            <person name="Tettelin H."/>
            <person name="Glass J.I."/>
            <person name="Rusch D."/>
            <person name="Podicherti R."/>
            <person name="Tsui H.-C.T."/>
            <person name="Winkler M.E."/>
        </authorList>
    </citation>
    <scope>NUCLEOTIDE SEQUENCE</scope>
</reference>
<dbReference type="InterPro" id="IPR050116">
    <property type="entry name" value="DNA_polymerase-Y"/>
</dbReference>
<dbReference type="PROSITE" id="PS50173">
    <property type="entry name" value="UMUC"/>
    <property type="match status" value="1"/>
</dbReference>
<evidence type="ECO:0000256" key="4">
    <source>
        <dbReference type="ARBA" id="ARBA00012417"/>
    </source>
</evidence>
<keyword evidence="6" id="KW-0963">Cytoplasm</keyword>
<feature type="non-terminal residue" evidence="18">
    <location>
        <position position="73"/>
    </location>
</feature>
<comment type="similarity">
    <text evidence="3">Belongs to the DNA polymerase type-Y family.</text>
</comment>
<comment type="subcellular location">
    <subcellularLocation>
        <location evidence="2">Cytoplasm</location>
    </subcellularLocation>
</comment>
<dbReference type="Gene3D" id="3.40.1170.60">
    <property type="match status" value="1"/>
</dbReference>
<keyword evidence="7" id="KW-0808">Transferase</keyword>
<evidence type="ECO:0000256" key="13">
    <source>
        <dbReference type="ARBA" id="ARBA00022932"/>
    </source>
</evidence>
<evidence type="ECO:0000256" key="15">
    <source>
        <dbReference type="ARBA" id="ARBA00023204"/>
    </source>
</evidence>
<keyword evidence="14" id="KW-0238">DNA-binding</keyword>
<sequence>MAEKQKVILHADLDAFYASVEQRDCPELQGQPVAVGGTGPRGVVSAASYEARRFGVHSAMPSFEARRLCPELV</sequence>
<keyword evidence="8" id="KW-0548">Nucleotidyltransferase</keyword>
<evidence type="ECO:0000259" key="17">
    <source>
        <dbReference type="PROSITE" id="PS50173"/>
    </source>
</evidence>
<comment type="cofactor">
    <cofactor evidence="1">
        <name>Mg(2+)</name>
        <dbReference type="ChEBI" id="CHEBI:18420"/>
    </cofactor>
</comment>
<evidence type="ECO:0000256" key="2">
    <source>
        <dbReference type="ARBA" id="ARBA00004496"/>
    </source>
</evidence>
<accession>A0A382M1T0</accession>
<evidence type="ECO:0000256" key="10">
    <source>
        <dbReference type="ARBA" id="ARBA00022723"/>
    </source>
</evidence>
<dbReference type="GO" id="GO:0006281">
    <property type="term" value="P:DNA repair"/>
    <property type="evidence" value="ECO:0007669"/>
    <property type="project" value="UniProtKB-KW"/>
</dbReference>
<dbReference type="AlphaFoldDB" id="A0A382M1T0"/>
<dbReference type="InterPro" id="IPR043128">
    <property type="entry name" value="Rev_trsase/Diguanyl_cyclase"/>
</dbReference>
<dbReference type="GO" id="GO:0009432">
    <property type="term" value="P:SOS response"/>
    <property type="evidence" value="ECO:0007669"/>
    <property type="project" value="TreeGrafter"/>
</dbReference>
<evidence type="ECO:0000256" key="12">
    <source>
        <dbReference type="ARBA" id="ARBA00022842"/>
    </source>
</evidence>
<evidence type="ECO:0000256" key="7">
    <source>
        <dbReference type="ARBA" id="ARBA00022679"/>
    </source>
</evidence>
<evidence type="ECO:0000256" key="11">
    <source>
        <dbReference type="ARBA" id="ARBA00022763"/>
    </source>
</evidence>
<dbReference type="EMBL" id="UINC01090679">
    <property type="protein sequence ID" value="SVC42836.1"/>
    <property type="molecule type" value="Genomic_DNA"/>
</dbReference>
<evidence type="ECO:0000256" key="6">
    <source>
        <dbReference type="ARBA" id="ARBA00022490"/>
    </source>
</evidence>
<keyword evidence="10" id="KW-0479">Metal-binding</keyword>
<keyword evidence="12" id="KW-0460">Magnesium</keyword>
<evidence type="ECO:0000256" key="9">
    <source>
        <dbReference type="ARBA" id="ARBA00022705"/>
    </source>
</evidence>
<dbReference type="GO" id="GO:0046872">
    <property type="term" value="F:metal ion binding"/>
    <property type="evidence" value="ECO:0007669"/>
    <property type="project" value="UniProtKB-KW"/>
</dbReference>
<feature type="domain" description="UmuC" evidence="17">
    <location>
        <begin position="8"/>
        <end position="73"/>
    </location>
</feature>
<evidence type="ECO:0000256" key="16">
    <source>
        <dbReference type="ARBA" id="ARBA00049244"/>
    </source>
</evidence>
<evidence type="ECO:0000256" key="1">
    <source>
        <dbReference type="ARBA" id="ARBA00001946"/>
    </source>
</evidence>
<dbReference type="EC" id="2.7.7.7" evidence="4"/>
<name>A0A382M1T0_9ZZZZ</name>
<evidence type="ECO:0000256" key="8">
    <source>
        <dbReference type="ARBA" id="ARBA00022695"/>
    </source>
</evidence>
<evidence type="ECO:0000256" key="5">
    <source>
        <dbReference type="ARBA" id="ARBA00022457"/>
    </source>
</evidence>
<evidence type="ECO:0000313" key="18">
    <source>
        <dbReference type="EMBL" id="SVC42836.1"/>
    </source>
</evidence>
<organism evidence="18">
    <name type="scientific">marine metagenome</name>
    <dbReference type="NCBI Taxonomy" id="408172"/>
    <lineage>
        <taxon>unclassified sequences</taxon>
        <taxon>metagenomes</taxon>
        <taxon>ecological metagenomes</taxon>
    </lineage>
</organism>
<comment type="catalytic activity">
    <reaction evidence="16">
        <text>DNA(n) + a 2'-deoxyribonucleoside 5'-triphosphate = DNA(n+1) + diphosphate</text>
        <dbReference type="Rhea" id="RHEA:22508"/>
        <dbReference type="Rhea" id="RHEA-COMP:17339"/>
        <dbReference type="Rhea" id="RHEA-COMP:17340"/>
        <dbReference type="ChEBI" id="CHEBI:33019"/>
        <dbReference type="ChEBI" id="CHEBI:61560"/>
        <dbReference type="ChEBI" id="CHEBI:173112"/>
        <dbReference type="EC" id="2.7.7.7"/>
    </reaction>
</comment>
<dbReference type="GO" id="GO:0003677">
    <property type="term" value="F:DNA binding"/>
    <property type="evidence" value="ECO:0007669"/>
    <property type="project" value="UniProtKB-KW"/>
</dbReference>
<protein>
    <recommendedName>
        <fullName evidence="4">DNA-directed DNA polymerase</fullName>
        <ecNumber evidence="4">2.7.7.7</ecNumber>
    </recommendedName>
</protein>
<dbReference type="PANTHER" id="PTHR11076:SF33">
    <property type="entry name" value="DNA POLYMERASE KAPPA"/>
    <property type="match status" value="1"/>
</dbReference>
<evidence type="ECO:0000256" key="3">
    <source>
        <dbReference type="ARBA" id="ARBA00010945"/>
    </source>
</evidence>
<dbReference type="GO" id="GO:0005829">
    <property type="term" value="C:cytosol"/>
    <property type="evidence" value="ECO:0007669"/>
    <property type="project" value="TreeGrafter"/>
</dbReference>
<dbReference type="InterPro" id="IPR001126">
    <property type="entry name" value="UmuC"/>
</dbReference>
<dbReference type="GO" id="GO:0042276">
    <property type="term" value="P:error-prone translesion synthesis"/>
    <property type="evidence" value="ECO:0007669"/>
    <property type="project" value="TreeGrafter"/>
</dbReference>